<comment type="similarity">
    <text evidence="3">Belongs to the cyclophilin-type PPIase family.</text>
</comment>
<dbReference type="EC" id="5.2.1.8" evidence="3"/>
<comment type="catalytic activity">
    <reaction evidence="3">
        <text>[protein]-peptidylproline (omega=180) = [protein]-peptidylproline (omega=0)</text>
        <dbReference type="Rhea" id="RHEA:16237"/>
        <dbReference type="Rhea" id="RHEA-COMP:10747"/>
        <dbReference type="Rhea" id="RHEA-COMP:10748"/>
        <dbReference type="ChEBI" id="CHEBI:83833"/>
        <dbReference type="ChEBI" id="CHEBI:83834"/>
        <dbReference type="EC" id="5.2.1.8"/>
    </reaction>
</comment>
<dbReference type="Pfam" id="PF00160">
    <property type="entry name" value="Pro_isomerase"/>
    <property type="match status" value="1"/>
</dbReference>
<dbReference type="GO" id="GO:0003755">
    <property type="term" value="F:peptidyl-prolyl cis-trans isomerase activity"/>
    <property type="evidence" value="ECO:0007669"/>
    <property type="project" value="UniProtKB-UniRule"/>
</dbReference>
<dbReference type="Proteomes" id="UP000238322">
    <property type="component" value="Unassembled WGS sequence"/>
</dbReference>
<feature type="region of interest" description="Disordered" evidence="4">
    <location>
        <begin position="1"/>
        <end position="49"/>
    </location>
</feature>
<feature type="compositionally biased region" description="Polar residues" evidence="4">
    <location>
        <begin position="1"/>
        <end position="12"/>
    </location>
</feature>
<dbReference type="PROSITE" id="PS50072">
    <property type="entry name" value="CSA_PPIASE_2"/>
    <property type="match status" value="1"/>
</dbReference>
<dbReference type="PRINTS" id="PR00153">
    <property type="entry name" value="CSAPPISMRASE"/>
</dbReference>
<dbReference type="InterPro" id="IPR044665">
    <property type="entry name" value="E_coli_cyclophilin_A-like"/>
</dbReference>
<feature type="compositionally biased region" description="Gly residues" evidence="4">
    <location>
        <begin position="20"/>
        <end position="30"/>
    </location>
</feature>
<accession>A0A2S8FED6</accession>
<dbReference type="OrthoDB" id="270889at2"/>
<evidence type="ECO:0000256" key="1">
    <source>
        <dbReference type="ARBA" id="ARBA00023110"/>
    </source>
</evidence>
<dbReference type="InterPro" id="IPR002130">
    <property type="entry name" value="Cyclophilin-type_PPIase_dom"/>
</dbReference>
<evidence type="ECO:0000313" key="7">
    <source>
        <dbReference type="Proteomes" id="UP000238322"/>
    </source>
</evidence>
<evidence type="ECO:0000256" key="2">
    <source>
        <dbReference type="ARBA" id="ARBA00023235"/>
    </source>
</evidence>
<keyword evidence="1 3" id="KW-0697">Rotamase</keyword>
<dbReference type="EMBL" id="PUHY01000014">
    <property type="protein sequence ID" value="PQO30541.1"/>
    <property type="molecule type" value="Genomic_DNA"/>
</dbReference>
<proteinExistence type="inferred from homology"/>
<evidence type="ECO:0000256" key="4">
    <source>
        <dbReference type="SAM" id="MobiDB-lite"/>
    </source>
</evidence>
<sequence>MLATGCGSSDSANPPAASIGTGGSDDGAGGTHTVSTDIGPEDNVSEFGGEEFPEVILTTSKGTIRLKLDAKKAPATVDNFLTNYVATGHYDGTIFHYVQPQGMILGGLFDGTMTPKATRAEIQNEANNGLKNKRGTIAMSRDPNFIHSSTCQFFINCADNSSFDYIGSDDSSSYGYCVFGEVVEGLDVVDSISMTEVDANDGKPKETIEILSAERVK</sequence>
<reference evidence="6 7" key="1">
    <citation type="submission" date="2018-02" db="EMBL/GenBank/DDBJ databases">
        <title>Comparative genomes isolates from brazilian mangrove.</title>
        <authorList>
            <person name="Araujo J.E."/>
            <person name="Taketani R.G."/>
            <person name="Silva M.C.P."/>
            <person name="Loureco M.V."/>
            <person name="Andreote F.D."/>
        </authorList>
    </citation>
    <scope>NUCLEOTIDE SEQUENCE [LARGE SCALE GENOMIC DNA]</scope>
    <source>
        <strain evidence="6 7">Hex-1 MGV</strain>
    </source>
</reference>
<comment type="caution">
    <text evidence="6">The sequence shown here is derived from an EMBL/GenBank/DDBJ whole genome shotgun (WGS) entry which is preliminary data.</text>
</comment>
<protein>
    <recommendedName>
        <fullName evidence="3">Peptidyl-prolyl cis-trans isomerase</fullName>
        <shortName evidence="3">PPIase</shortName>
        <ecNumber evidence="3">5.2.1.8</ecNumber>
    </recommendedName>
</protein>
<feature type="compositionally biased region" description="Acidic residues" evidence="4">
    <location>
        <begin position="39"/>
        <end position="49"/>
    </location>
</feature>
<name>A0A2S8FED6_9BACT</name>
<evidence type="ECO:0000256" key="3">
    <source>
        <dbReference type="RuleBase" id="RU363019"/>
    </source>
</evidence>
<dbReference type="Gene3D" id="2.40.100.10">
    <property type="entry name" value="Cyclophilin-like"/>
    <property type="match status" value="1"/>
</dbReference>
<feature type="domain" description="PPIase cyclophilin-type" evidence="5">
    <location>
        <begin position="51"/>
        <end position="215"/>
    </location>
</feature>
<dbReference type="SUPFAM" id="SSF50891">
    <property type="entry name" value="Cyclophilin-like"/>
    <property type="match status" value="1"/>
</dbReference>
<keyword evidence="2 3" id="KW-0413">Isomerase</keyword>
<gene>
    <name evidence="6" type="ORF">C5Y83_24090</name>
</gene>
<evidence type="ECO:0000259" key="5">
    <source>
        <dbReference type="PROSITE" id="PS50072"/>
    </source>
</evidence>
<evidence type="ECO:0000313" key="6">
    <source>
        <dbReference type="EMBL" id="PQO30541.1"/>
    </source>
</evidence>
<comment type="function">
    <text evidence="3">PPIases accelerate the folding of proteins. It catalyzes the cis-trans isomerization of proline imidic peptide bonds in oligopeptides.</text>
</comment>
<dbReference type="InterPro" id="IPR029000">
    <property type="entry name" value="Cyclophilin-like_dom_sf"/>
</dbReference>
<dbReference type="AlphaFoldDB" id="A0A2S8FED6"/>
<dbReference type="PANTHER" id="PTHR43246">
    <property type="entry name" value="PEPTIDYL-PROLYL CIS-TRANS ISOMERASE CYP38, CHLOROPLASTIC"/>
    <property type="match status" value="1"/>
</dbReference>
<organism evidence="6 7">
    <name type="scientific">Blastopirellula marina</name>
    <dbReference type="NCBI Taxonomy" id="124"/>
    <lineage>
        <taxon>Bacteria</taxon>
        <taxon>Pseudomonadati</taxon>
        <taxon>Planctomycetota</taxon>
        <taxon>Planctomycetia</taxon>
        <taxon>Pirellulales</taxon>
        <taxon>Pirellulaceae</taxon>
        <taxon>Blastopirellula</taxon>
    </lineage>
</organism>